<dbReference type="Proteomes" id="UP000185557">
    <property type="component" value="Unassembled WGS sequence"/>
</dbReference>
<dbReference type="RefSeq" id="WP_073606945.1">
    <property type="nucleotide sequence ID" value="NZ_MRCG01000001.1"/>
</dbReference>
<dbReference type="Gene3D" id="3.40.630.30">
    <property type="match status" value="1"/>
</dbReference>
<dbReference type="PROSITE" id="PS51186">
    <property type="entry name" value="GNAT"/>
    <property type="match status" value="1"/>
</dbReference>
<keyword evidence="3" id="KW-1185">Reference proteome</keyword>
<dbReference type="OrthoDB" id="9785602at2"/>
<dbReference type="SUPFAM" id="SSF55729">
    <property type="entry name" value="Acyl-CoA N-acyltransferases (Nat)"/>
    <property type="match status" value="1"/>
</dbReference>
<dbReference type="Pfam" id="PF13302">
    <property type="entry name" value="Acetyltransf_3"/>
    <property type="match status" value="1"/>
</dbReference>
<sequence>MELPDEQPVLYTARLVLRPFGLADVAAVVALAGDRAVAEYTLSIPHPYSEADAEEWINQRPAAWAEKKAINYAVVLPDGDLCGSVGLGLYPAYNMAELGYWIGKPYWGQGYATEAGAAVVDFGFSTLGLNRINAIRFGDNPASGRVLEKLGLVQEGYRRRQTPKWGVYRDVVLYGLLREDWEVGG</sequence>
<reference evidence="2 3" key="1">
    <citation type="submission" date="2016-11" db="EMBL/GenBank/DDBJ databases">
        <title>Draft Genome Sequences of Nine Cyanobacterial Strains from Diverse Habitats.</title>
        <authorList>
            <person name="Zhu T."/>
            <person name="Hou S."/>
            <person name="Lu X."/>
            <person name="Hess W.R."/>
        </authorList>
    </citation>
    <scope>NUCLEOTIDE SEQUENCE [LARGE SCALE GENOMIC DNA]</scope>
    <source>
        <strain evidence="2 3">NIES-30</strain>
    </source>
</reference>
<dbReference type="PANTHER" id="PTHR43792">
    <property type="entry name" value="GNAT FAMILY, PUTATIVE (AFU_ORTHOLOGUE AFUA_3G00765)-RELATED-RELATED"/>
    <property type="match status" value="1"/>
</dbReference>
<dbReference type="InterPro" id="IPR051531">
    <property type="entry name" value="N-acetyltransferase"/>
</dbReference>
<dbReference type="AlphaFoldDB" id="A0A1U7JBH7"/>
<keyword evidence="2" id="KW-0808">Transferase</keyword>
<evidence type="ECO:0000313" key="3">
    <source>
        <dbReference type="Proteomes" id="UP000185557"/>
    </source>
</evidence>
<evidence type="ECO:0000313" key="2">
    <source>
        <dbReference type="EMBL" id="OKH51138.1"/>
    </source>
</evidence>
<evidence type="ECO:0000259" key="1">
    <source>
        <dbReference type="PROSITE" id="PS51186"/>
    </source>
</evidence>
<dbReference type="GO" id="GO:0016747">
    <property type="term" value="F:acyltransferase activity, transferring groups other than amino-acyl groups"/>
    <property type="evidence" value="ECO:0007669"/>
    <property type="project" value="InterPro"/>
</dbReference>
<dbReference type="InterPro" id="IPR000182">
    <property type="entry name" value="GNAT_dom"/>
</dbReference>
<accession>A0A1U7JBH7</accession>
<dbReference type="InterPro" id="IPR016181">
    <property type="entry name" value="Acyl_CoA_acyltransferase"/>
</dbReference>
<feature type="domain" description="N-acetyltransferase" evidence="1">
    <location>
        <begin position="15"/>
        <end position="179"/>
    </location>
</feature>
<dbReference type="STRING" id="549789.NIES30_03480"/>
<proteinExistence type="predicted"/>
<comment type="caution">
    <text evidence="2">The sequence shown here is derived from an EMBL/GenBank/DDBJ whole genome shotgun (WGS) entry which is preliminary data.</text>
</comment>
<dbReference type="EMBL" id="MRCG01000001">
    <property type="protein sequence ID" value="OKH51138.1"/>
    <property type="molecule type" value="Genomic_DNA"/>
</dbReference>
<gene>
    <name evidence="2" type="ORF">NIES30_03480</name>
</gene>
<organism evidence="2 3">
    <name type="scientific">Phormidium tenue NIES-30</name>
    <dbReference type="NCBI Taxonomy" id="549789"/>
    <lineage>
        <taxon>Bacteria</taxon>
        <taxon>Bacillati</taxon>
        <taxon>Cyanobacteriota</taxon>
        <taxon>Cyanophyceae</taxon>
        <taxon>Oscillatoriophycideae</taxon>
        <taxon>Oscillatoriales</taxon>
        <taxon>Oscillatoriaceae</taxon>
        <taxon>Phormidium</taxon>
    </lineage>
</organism>
<protein>
    <submittedName>
        <fullName evidence="2">GNAT family N-acetyltransferase</fullName>
    </submittedName>
</protein>
<name>A0A1U7JBH7_9CYAN</name>